<dbReference type="InterPro" id="IPR001789">
    <property type="entry name" value="Sig_transdc_resp-reg_receiver"/>
</dbReference>
<dbReference type="Pfam" id="PF04397">
    <property type="entry name" value="LytTR"/>
    <property type="match status" value="1"/>
</dbReference>
<dbReference type="SMART" id="SM00850">
    <property type="entry name" value="LytTR"/>
    <property type="match status" value="1"/>
</dbReference>
<feature type="domain" description="HTH LytTR-type" evidence="5">
    <location>
        <begin position="131"/>
        <end position="231"/>
    </location>
</feature>
<evidence type="ECO:0000256" key="3">
    <source>
        <dbReference type="PROSITE-ProRule" id="PRU00169"/>
    </source>
</evidence>
<comment type="caution">
    <text evidence="3">Lacks conserved residue(s) required for the propagation of feature annotation.</text>
</comment>
<evidence type="ECO:0000313" key="7">
    <source>
        <dbReference type="Proteomes" id="UP000597877"/>
    </source>
</evidence>
<dbReference type="GO" id="GO:0003677">
    <property type="term" value="F:DNA binding"/>
    <property type="evidence" value="ECO:0007669"/>
    <property type="project" value="UniProtKB-KW"/>
</dbReference>
<protein>
    <recommendedName>
        <fullName evidence="1">Stage 0 sporulation protein A homolog</fullName>
    </recommendedName>
</protein>
<dbReference type="PANTHER" id="PTHR37299">
    <property type="entry name" value="TRANSCRIPTIONAL REGULATOR-RELATED"/>
    <property type="match status" value="1"/>
</dbReference>
<dbReference type="PROSITE" id="PS50930">
    <property type="entry name" value="HTH_LYTTR"/>
    <property type="match status" value="1"/>
</dbReference>
<evidence type="ECO:0000259" key="4">
    <source>
        <dbReference type="PROSITE" id="PS50110"/>
    </source>
</evidence>
<dbReference type="PROSITE" id="PS50110">
    <property type="entry name" value="RESPONSE_REGULATORY"/>
    <property type="match status" value="1"/>
</dbReference>
<dbReference type="EMBL" id="JACOOZ010000001">
    <property type="protein sequence ID" value="MBC5666419.1"/>
    <property type="molecule type" value="Genomic_DNA"/>
</dbReference>
<dbReference type="Gene3D" id="3.40.50.2300">
    <property type="match status" value="1"/>
</dbReference>
<dbReference type="SUPFAM" id="SSF52172">
    <property type="entry name" value="CheY-like"/>
    <property type="match status" value="1"/>
</dbReference>
<dbReference type="Gene3D" id="2.40.50.1020">
    <property type="entry name" value="LytTr DNA-binding domain"/>
    <property type="match status" value="1"/>
</dbReference>
<keyword evidence="7" id="KW-1185">Reference proteome</keyword>
<dbReference type="Proteomes" id="UP000597877">
    <property type="component" value="Unassembled WGS sequence"/>
</dbReference>
<feature type="domain" description="Response regulatory" evidence="4">
    <location>
        <begin position="11"/>
        <end position="123"/>
    </location>
</feature>
<evidence type="ECO:0000256" key="1">
    <source>
        <dbReference type="ARBA" id="ARBA00018672"/>
    </source>
</evidence>
<reference evidence="6 7" key="1">
    <citation type="submission" date="2020-08" db="EMBL/GenBank/DDBJ databases">
        <title>Genome public.</title>
        <authorList>
            <person name="Liu C."/>
            <person name="Sun Q."/>
        </authorList>
    </citation>
    <scope>NUCLEOTIDE SEQUENCE [LARGE SCALE GENOMIC DNA]</scope>
    <source>
        <strain evidence="6 7">BX4</strain>
    </source>
</reference>
<dbReference type="Pfam" id="PF00072">
    <property type="entry name" value="Response_reg"/>
    <property type="match status" value="1"/>
</dbReference>
<dbReference type="SMART" id="SM00448">
    <property type="entry name" value="REC"/>
    <property type="match status" value="1"/>
</dbReference>
<accession>A0ABR7EYM5</accession>
<comment type="caution">
    <text evidence="6">The sequence shown here is derived from an EMBL/GenBank/DDBJ whole genome shotgun (WGS) entry which is preliminary data.</text>
</comment>
<organism evidence="6 7">
    <name type="scientific">Eubacterium segne</name>
    <dbReference type="NCBI Taxonomy" id="2763045"/>
    <lineage>
        <taxon>Bacteria</taxon>
        <taxon>Bacillati</taxon>
        <taxon>Bacillota</taxon>
        <taxon>Clostridia</taxon>
        <taxon>Eubacteriales</taxon>
        <taxon>Eubacteriaceae</taxon>
        <taxon>Eubacterium</taxon>
    </lineage>
</organism>
<dbReference type="RefSeq" id="WP_147365646.1">
    <property type="nucleotide sequence ID" value="NZ_JACOOZ010000001.1"/>
</dbReference>
<dbReference type="InterPro" id="IPR011006">
    <property type="entry name" value="CheY-like_superfamily"/>
</dbReference>
<dbReference type="InterPro" id="IPR007492">
    <property type="entry name" value="LytTR_DNA-bd_dom"/>
</dbReference>
<proteinExistence type="predicted"/>
<dbReference type="PANTHER" id="PTHR37299:SF1">
    <property type="entry name" value="STAGE 0 SPORULATION PROTEIN A HOMOLOG"/>
    <property type="match status" value="1"/>
</dbReference>
<name>A0ABR7EYM5_9FIRM</name>
<evidence type="ECO:0000313" key="6">
    <source>
        <dbReference type="EMBL" id="MBC5666419.1"/>
    </source>
</evidence>
<gene>
    <name evidence="6" type="ORF">H8S00_00185</name>
</gene>
<comment type="function">
    <text evidence="2">May play the central regulatory role in sporulation. It may be an element of the effector pathway responsible for the activation of sporulation genes in response to nutritional stress. Spo0A may act in concert with spo0H (a sigma factor) to control the expression of some genes that are critical to the sporulation process.</text>
</comment>
<sequence>MKKGRKTNMMNIGMYDLNKNDRTILERILIDMKTDDKIYNYKNYNDLVKSLERLDLIILEITLWDCDGISLARKIKEKYKDLDIIFISDNLSRVDEAFEVKAYTFLQRPFKEEKMANILCKLHKEKERKYFVIENKKEIIKVSEHDIIFLEGYGDGTYIHMKNGVIESKHSLVWWKERLNQVEYFSPYRGYLIALKYVLIIKENSVIMEYCSEEVPMAKRKRKKVKEIFVRYMKMQYVR</sequence>
<dbReference type="CDD" id="cd00156">
    <property type="entry name" value="REC"/>
    <property type="match status" value="1"/>
</dbReference>
<dbReference type="InterPro" id="IPR046947">
    <property type="entry name" value="LytR-like"/>
</dbReference>
<keyword evidence="6" id="KW-0238">DNA-binding</keyword>
<evidence type="ECO:0000259" key="5">
    <source>
        <dbReference type="PROSITE" id="PS50930"/>
    </source>
</evidence>
<evidence type="ECO:0000256" key="2">
    <source>
        <dbReference type="ARBA" id="ARBA00024867"/>
    </source>
</evidence>